<accession>A0A6J6TXG6</accession>
<proteinExistence type="predicted"/>
<dbReference type="EMBL" id="CAEZYZ010000135">
    <property type="protein sequence ID" value="CAB4751705.1"/>
    <property type="molecule type" value="Genomic_DNA"/>
</dbReference>
<dbReference type="AlphaFoldDB" id="A0A6J6TXG6"/>
<evidence type="ECO:0000313" key="3">
    <source>
        <dbReference type="EMBL" id="CAB4751705.1"/>
    </source>
</evidence>
<comment type="subcellular location">
    <subcellularLocation>
        <location evidence="1">Cell envelope</location>
    </subcellularLocation>
</comment>
<protein>
    <submittedName>
        <fullName evidence="3">Unannotated protein</fullName>
    </submittedName>
</protein>
<evidence type="ECO:0000256" key="1">
    <source>
        <dbReference type="ARBA" id="ARBA00004196"/>
    </source>
</evidence>
<dbReference type="GO" id="GO:0030288">
    <property type="term" value="C:outer membrane-bounded periplasmic space"/>
    <property type="evidence" value="ECO:0007669"/>
    <property type="project" value="TreeGrafter"/>
</dbReference>
<dbReference type="InterPro" id="IPR050555">
    <property type="entry name" value="Bact_Solute-Bind_Prot2"/>
</dbReference>
<dbReference type="InterPro" id="IPR028082">
    <property type="entry name" value="Peripla_BP_I"/>
</dbReference>
<dbReference type="InterPro" id="IPR025997">
    <property type="entry name" value="SBP_2_dom"/>
</dbReference>
<organism evidence="3">
    <name type="scientific">freshwater metagenome</name>
    <dbReference type="NCBI Taxonomy" id="449393"/>
    <lineage>
        <taxon>unclassified sequences</taxon>
        <taxon>metagenomes</taxon>
        <taxon>ecological metagenomes</taxon>
    </lineage>
</organism>
<evidence type="ECO:0000259" key="2">
    <source>
        <dbReference type="Pfam" id="PF13407"/>
    </source>
</evidence>
<sequence>MVKTSLATKAVAVALGALVIAGMTAMPAQAAPKSGLKIAVIPKAINNGYFTAWNKGAQKACKEVKASACKYMGPTTATGPAQVAFINQAIQQGYNAIVISAADQNAITPALKKAIARGICIVTSDADITDTKSRTVAVLPASSERIGAAEVDWIASQIGNKGKVAVLSAAATAANQNAWIEAMKRQLAAKYPNITLAGVYYGDDDATKSAQQYNQILTEHPDIAGIISPTTVGIRAAAQEKKSKGSSVAITGLGLPSEMAPYVLDGTVKEFGLWNPIDLGYVGTMAAAECASGNLKQANGAKFTAGGKSYAQGANGVVYLGDPYKFDKSNIVTFSKIY</sequence>
<name>A0A6J6TXG6_9ZZZZ</name>
<dbReference type="SUPFAM" id="SSF53822">
    <property type="entry name" value="Periplasmic binding protein-like I"/>
    <property type="match status" value="1"/>
</dbReference>
<feature type="domain" description="Periplasmic binding protein" evidence="2">
    <location>
        <begin position="38"/>
        <end position="294"/>
    </location>
</feature>
<dbReference type="PANTHER" id="PTHR30036:SF8">
    <property type="entry name" value="ABC-TYPE SUGAR TRANSPORT SYSTEM PERIPLASMIC COMPONENT-LIKE PROTEIN"/>
    <property type="match status" value="1"/>
</dbReference>
<gene>
    <name evidence="3" type="ORF">UFOPK2810_00882</name>
</gene>
<dbReference type="Pfam" id="PF13407">
    <property type="entry name" value="Peripla_BP_4"/>
    <property type="match status" value="1"/>
</dbReference>
<dbReference type="Gene3D" id="3.40.50.2300">
    <property type="match status" value="2"/>
</dbReference>
<dbReference type="GO" id="GO:0030246">
    <property type="term" value="F:carbohydrate binding"/>
    <property type="evidence" value="ECO:0007669"/>
    <property type="project" value="TreeGrafter"/>
</dbReference>
<dbReference type="PANTHER" id="PTHR30036">
    <property type="entry name" value="D-XYLOSE-BINDING PERIPLASMIC PROTEIN"/>
    <property type="match status" value="1"/>
</dbReference>
<reference evidence="3" key="1">
    <citation type="submission" date="2020-05" db="EMBL/GenBank/DDBJ databases">
        <authorList>
            <person name="Chiriac C."/>
            <person name="Salcher M."/>
            <person name="Ghai R."/>
            <person name="Kavagutti S V."/>
        </authorList>
    </citation>
    <scope>NUCLEOTIDE SEQUENCE</scope>
</reference>